<feature type="transmembrane region" description="Helical" evidence="1">
    <location>
        <begin position="42"/>
        <end position="63"/>
    </location>
</feature>
<dbReference type="EMBL" id="LT840184">
    <property type="protein sequence ID" value="SMF84681.1"/>
    <property type="molecule type" value="Genomic_DNA"/>
</dbReference>
<dbReference type="Proteomes" id="UP000192940">
    <property type="component" value="Chromosome I"/>
</dbReference>
<evidence type="ECO:0000313" key="2">
    <source>
        <dbReference type="EMBL" id="SMF84681.1"/>
    </source>
</evidence>
<keyword evidence="1" id="KW-0812">Transmembrane</keyword>
<keyword evidence="1" id="KW-1133">Transmembrane helix</keyword>
<evidence type="ECO:0000256" key="1">
    <source>
        <dbReference type="SAM" id="Phobius"/>
    </source>
</evidence>
<evidence type="ECO:0000313" key="3">
    <source>
        <dbReference type="Proteomes" id="UP000192940"/>
    </source>
</evidence>
<reference evidence="3" key="1">
    <citation type="submission" date="2017-04" db="EMBL/GenBank/DDBJ databases">
        <authorList>
            <person name="Varghese N."/>
            <person name="Submissions S."/>
        </authorList>
    </citation>
    <scope>NUCLEOTIDE SEQUENCE [LARGE SCALE GENOMIC DNA]</scope>
    <source>
        <strain evidence="3">N3/975</strain>
    </source>
</reference>
<gene>
    <name evidence="2" type="ORF">SAMN05661091_2674</name>
</gene>
<keyword evidence="1" id="KW-0472">Membrane</keyword>
<keyword evidence="3" id="KW-1185">Reference proteome</keyword>
<dbReference type="STRING" id="1313296.SAMN05661091_2674"/>
<proteinExistence type="predicted"/>
<dbReference type="RefSeq" id="WP_208919648.1">
    <property type="nucleotide sequence ID" value="NZ_LT840184.1"/>
</dbReference>
<name>A0A1X7HDZ5_9BACL</name>
<organism evidence="2 3">
    <name type="scientific">Paenibacillus uliginis N3/975</name>
    <dbReference type="NCBI Taxonomy" id="1313296"/>
    <lineage>
        <taxon>Bacteria</taxon>
        <taxon>Bacillati</taxon>
        <taxon>Bacillota</taxon>
        <taxon>Bacilli</taxon>
        <taxon>Bacillales</taxon>
        <taxon>Paenibacillaceae</taxon>
        <taxon>Paenibacillus</taxon>
    </lineage>
</organism>
<sequence>MSNRIKQELEKIEIPKELHERSELGIKAASSEMKGRGIINKAIKVLGGVAAVAVLSISLTAAVNPGFASSLQGFFKDITNWKGAVIGTEYYQATDEISVTVSDLNMKNNHFVLPITVTFEQADKTPFIMAEALTFGEFKVISHSGVEVTAEQIQVEPQASKEFSFDIEDSHKLLTEVENKNPTKREFKASLVIDKEFLGFDDTFTIVINSFFEHSKGDARLEIKGNWKLGFSTK</sequence>
<protein>
    <recommendedName>
        <fullName evidence="4">DUF4179 domain-containing protein</fullName>
    </recommendedName>
</protein>
<dbReference type="AlphaFoldDB" id="A0A1X7HDZ5"/>
<accession>A0A1X7HDZ5</accession>
<evidence type="ECO:0008006" key="4">
    <source>
        <dbReference type="Google" id="ProtNLM"/>
    </source>
</evidence>